<name>M7MYD7_9FLAO</name>
<feature type="chain" id="PRO_5004081528" evidence="1">
    <location>
        <begin position="20"/>
        <end position="160"/>
    </location>
</feature>
<evidence type="ECO:0000313" key="3">
    <source>
        <dbReference type="Proteomes" id="UP000012024"/>
    </source>
</evidence>
<accession>M7MYD7</accession>
<evidence type="ECO:0000313" key="2">
    <source>
        <dbReference type="EMBL" id="EMQ94499.1"/>
    </source>
</evidence>
<dbReference type="PROSITE" id="PS51257">
    <property type="entry name" value="PROKAR_LIPOPROTEIN"/>
    <property type="match status" value="1"/>
</dbReference>
<dbReference type="Proteomes" id="UP000012024">
    <property type="component" value="Unassembled WGS sequence"/>
</dbReference>
<evidence type="ECO:0000256" key="1">
    <source>
        <dbReference type="SAM" id="SignalP"/>
    </source>
</evidence>
<gene>
    <name evidence="2" type="ORF">D778_00782</name>
</gene>
<comment type="caution">
    <text evidence="2">The sequence shown here is derived from an EMBL/GenBank/DDBJ whole genome shotgun (WGS) entry which is preliminary data.</text>
</comment>
<dbReference type="GeneID" id="98642068"/>
<dbReference type="EMBL" id="ANLA01000016">
    <property type="protein sequence ID" value="EMQ94499.1"/>
    <property type="molecule type" value="Genomic_DNA"/>
</dbReference>
<protein>
    <submittedName>
        <fullName evidence="2">Uncharacterized protein</fullName>
    </submittedName>
</protein>
<dbReference type="OrthoDB" id="1451257at2"/>
<keyword evidence="3" id="KW-1185">Reference proteome</keyword>
<reference evidence="2 3" key="1">
    <citation type="submission" date="2012-12" db="EMBL/GenBank/DDBJ databases">
        <title>Genome assembly of Formosa sp. AK20.</title>
        <authorList>
            <person name="Kumar R."/>
            <person name="Khatri I."/>
            <person name="Vaidya B."/>
            <person name="Subramanian S."/>
            <person name="Pinnaka A."/>
        </authorList>
    </citation>
    <scope>NUCLEOTIDE SEQUENCE [LARGE SCALE GENOMIC DNA]</scope>
    <source>
        <strain evidence="2 3">AK20</strain>
    </source>
</reference>
<sequence length="160" mass="17716">MKKIFLLLTFVFSMFIVSCDNETDNIQESSDVTNEKMDSFINSNIGIDKNGQFEFTVAENTILKAVKEYSNTFDLDIEPQSIKIIDIDAKKYLRIYSKNDYVSTVALVLDNQNNYRVDKTVCTSIACASGGGCIPNGSYCTECYGSNGLKGDCKRTTTGG</sequence>
<feature type="signal peptide" evidence="1">
    <location>
        <begin position="1"/>
        <end position="19"/>
    </location>
</feature>
<dbReference type="PATRIC" id="fig|1137281.3.peg.2215"/>
<keyword evidence="1" id="KW-0732">Signal</keyword>
<organism evidence="2 3">
    <name type="scientific">Xanthomarina gelatinilytica</name>
    <dbReference type="NCBI Taxonomy" id="1137281"/>
    <lineage>
        <taxon>Bacteria</taxon>
        <taxon>Pseudomonadati</taxon>
        <taxon>Bacteroidota</taxon>
        <taxon>Flavobacteriia</taxon>
        <taxon>Flavobacteriales</taxon>
        <taxon>Flavobacteriaceae</taxon>
        <taxon>Xanthomarina</taxon>
    </lineage>
</organism>
<dbReference type="RefSeq" id="WP_007650625.1">
    <property type="nucleotide sequence ID" value="NZ_ANLA01000016.1"/>
</dbReference>
<proteinExistence type="predicted"/>
<dbReference type="AlphaFoldDB" id="M7MYD7"/>